<keyword evidence="1" id="KW-1133">Transmembrane helix</keyword>
<evidence type="ECO:0000313" key="2">
    <source>
        <dbReference type="EMBL" id="KAK4206815.1"/>
    </source>
</evidence>
<gene>
    <name evidence="2" type="ORF">QBC37DRAFT_380722</name>
</gene>
<organism evidence="2 3">
    <name type="scientific">Rhypophila decipiens</name>
    <dbReference type="NCBI Taxonomy" id="261697"/>
    <lineage>
        <taxon>Eukaryota</taxon>
        <taxon>Fungi</taxon>
        <taxon>Dikarya</taxon>
        <taxon>Ascomycota</taxon>
        <taxon>Pezizomycotina</taxon>
        <taxon>Sordariomycetes</taxon>
        <taxon>Sordariomycetidae</taxon>
        <taxon>Sordariales</taxon>
        <taxon>Naviculisporaceae</taxon>
        <taxon>Rhypophila</taxon>
    </lineage>
</organism>
<accession>A0AAN7B3F4</accession>
<dbReference type="AlphaFoldDB" id="A0AAN7B3F4"/>
<comment type="caution">
    <text evidence="2">The sequence shown here is derived from an EMBL/GenBank/DDBJ whole genome shotgun (WGS) entry which is preliminary data.</text>
</comment>
<feature type="transmembrane region" description="Helical" evidence="1">
    <location>
        <begin position="138"/>
        <end position="158"/>
    </location>
</feature>
<reference evidence="2" key="1">
    <citation type="journal article" date="2023" name="Mol. Phylogenet. Evol.">
        <title>Genome-scale phylogeny and comparative genomics of the fungal order Sordariales.</title>
        <authorList>
            <person name="Hensen N."/>
            <person name="Bonometti L."/>
            <person name="Westerberg I."/>
            <person name="Brannstrom I.O."/>
            <person name="Guillou S."/>
            <person name="Cros-Aarteil S."/>
            <person name="Calhoun S."/>
            <person name="Haridas S."/>
            <person name="Kuo A."/>
            <person name="Mondo S."/>
            <person name="Pangilinan J."/>
            <person name="Riley R."/>
            <person name="LaButti K."/>
            <person name="Andreopoulos B."/>
            <person name="Lipzen A."/>
            <person name="Chen C."/>
            <person name="Yan M."/>
            <person name="Daum C."/>
            <person name="Ng V."/>
            <person name="Clum A."/>
            <person name="Steindorff A."/>
            <person name="Ohm R.A."/>
            <person name="Martin F."/>
            <person name="Silar P."/>
            <person name="Natvig D.O."/>
            <person name="Lalanne C."/>
            <person name="Gautier V."/>
            <person name="Ament-Velasquez S.L."/>
            <person name="Kruys A."/>
            <person name="Hutchinson M.I."/>
            <person name="Powell A.J."/>
            <person name="Barry K."/>
            <person name="Miller A.N."/>
            <person name="Grigoriev I.V."/>
            <person name="Debuchy R."/>
            <person name="Gladieux P."/>
            <person name="Hiltunen Thoren M."/>
            <person name="Johannesson H."/>
        </authorList>
    </citation>
    <scope>NUCLEOTIDE SEQUENCE</scope>
    <source>
        <strain evidence="2">PSN293</strain>
    </source>
</reference>
<keyword evidence="1" id="KW-0812">Transmembrane</keyword>
<dbReference type="EMBL" id="MU858349">
    <property type="protein sequence ID" value="KAK4206815.1"/>
    <property type="molecule type" value="Genomic_DNA"/>
</dbReference>
<protein>
    <submittedName>
        <fullName evidence="2">Uncharacterized protein</fullName>
    </submittedName>
</protein>
<keyword evidence="3" id="KW-1185">Reference proteome</keyword>
<keyword evidence="1" id="KW-0472">Membrane</keyword>
<dbReference type="Proteomes" id="UP001301769">
    <property type="component" value="Unassembled WGS sequence"/>
</dbReference>
<feature type="transmembrane region" description="Helical" evidence="1">
    <location>
        <begin position="105"/>
        <end position="126"/>
    </location>
</feature>
<feature type="transmembrane region" description="Helical" evidence="1">
    <location>
        <begin position="170"/>
        <end position="193"/>
    </location>
</feature>
<sequence length="210" mass="23180">MDGKFLGQTPTSSRLARMITSTSRRRMPANGSQTKYMEILLSLDNIPQLHNILCSCFTWILLAGFVVIPGSFTSLRKLQAKTNGEIIPGSPAANAILSSVAETSVTVVGFICMGIGTTGAIWFGWRWRKNYVWLLNKLYMPLVLNGLAGVISTLTNVYSQQKGEWRTQAIVAVTVEGSVLCCTTVLFSLYNFWLLDKVKDEHDVTGHSQV</sequence>
<feature type="transmembrane region" description="Helical" evidence="1">
    <location>
        <begin position="49"/>
        <end position="68"/>
    </location>
</feature>
<name>A0AAN7B3F4_9PEZI</name>
<proteinExistence type="predicted"/>
<evidence type="ECO:0000256" key="1">
    <source>
        <dbReference type="SAM" id="Phobius"/>
    </source>
</evidence>
<reference evidence="2" key="2">
    <citation type="submission" date="2023-05" db="EMBL/GenBank/DDBJ databases">
        <authorList>
            <consortium name="Lawrence Berkeley National Laboratory"/>
            <person name="Steindorff A."/>
            <person name="Hensen N."/>
            <person name="Bonometti L."/>
            <person name="Westerberg I."/>
            <person name="Brannstrom I.O."/>
            <person name="Guillou S."/>
            <person name="Cros-Aarteil S."/>
            <person name="Calhoun S."/>
            <person name="Haridas S."/>
            <person name="Kuo A."/>
            <person name="Mondo S."/>
            <person name="Pangilinan J."/>
            <person name="Riley R."/>
            <person name="Labutti K."/>
            <person name="Andreopoulos B."/>
            <person name="Lipzen A."/>
            <person name="Chen C."/>
            <person name="Yanf M."/>
            <person name="Daum C."/>
            <person name="Ng V."/>
            <person name="Clum A."/>
            <person name="Ohm R."/>
            <person name="Martin F."/>
            <person name="Silar P."/>
            <person name="Natvig D."/>
            <person name="Lalanne C."/>
            <person name="Gautier V."/>
            <person name="Ament-Velasquez S.L."/>
            <person name="Kruys A."/>
            <person name="Hutchinson M.I."/>
            <person name="Powell A.J."/>
            <person name="Barry K."/>
            <person name="Miller A.N."/>
            <person name="Grigoriev I.V."/>
            <person name="Debuchy R."/>
            <person name="Gladieux P."/>
            <person name="Thoren M.H."/>
            <person name="Johannesson H."/>
        </authorList>
    </citation>
    <scope>NUCLEOTIDE SEQUENCE</scope>
    <source>
        <strain evidence="2">PSN293</strain>
    </source>
</reference>
<evidence type="ECO:0000313" key="3">
    <source>
        <dbReference type="Proteomes" id="UP001301769"/>
    </source>
</evidence>